<evidence type="ECO:0000313" key="2">
    <source>
        <dbReference type="EMBL" id="QJA98510.1"/>
    </source>
</evidence>
<feature type="region of interest" description="Disordered" evidence="1">
    <location>
        <begin position="1"/>
        <end position="27"/>
    </location>
</feature>
<dbReference type="AlphaFoldDB" id="A0A6M3LTB9"/>
<protein>
    <submittedName>
        <fullName evidence="2">Uncharacterized protein</fullName>
    </submittedName>
</protein>
<name>A0A6M3LTB9_9ZZZZ</name>
<feature type="compositionally biased region" description="Basic and acidic residues" evidence="1">
    <location>
        <begin position="1"/>
        <end position="15"/>
    </location>
</feature>
<dbReference type="EMBL" id="MT143586">
    <property type="protein sequence ID" value="QJA98510.1"/>
    <property type="molecule type" value="Genomic_DNA"/>
</dbReference>
<evidence type="ECO:0000256" key="1">
    <source>
        <dbReference type="SAM" id="MobiDB-lite"/>
    </source>
</evidence>
<sequence>MKNSKEEKKGEKSEAEDNDNSRITNSLKTQLHLDKRYKIIKQDPDYLLTAPDGFPIVSKLNIDNKHKQLYAHAKITIIPLNEPREKRGSFVTINGVLLEVLNGGMILQYLSSDKADANRIYHEKIRPILKLKLNYKVVRSVCIDVTEEVPEENNEDCIYDNGIQDKKWEKGGAKIEQLEMTAS</sequence>
<organism evidence="2">
    <name type="scientific">viral metagenome</name>
    <dbReference type="NCBI Taxonomy" id="1070528"/>
    <lineage>
        <taxon>unclassified sequences</taxon>
        <taxon>metagenomes</taxon>
        <taxon>organismal metagenomes</taxon>
    </lineage>
</organism>
<proteinExistence type="predicted"/>
<accession>A0A6M3LTB9</accession>
<gene>
    <name evidence="2" type="ORF">MM171A01738_0010</name>
</gene>
<reference evidence="2" key="1">
    <citation type="submission" date="2020-03" db="EMBL/GenBank/DDBJ databases">
        <title>The deep terrestrial virosphere.</title>
        <authorList>
            <person name="Holmfeldt K."/>
            <person name="Nilsson E."/>
            <person name="Simone D."/>
            <person name="Lopez-Fernandez M."/>
            <person name="Wu X."/>
            <person name="de Brujin I."/>
            <person name="Lundin D."/>
            <person name="Andersson A."/>
            <person name="Bertilsson S."/>
            <person name="Dopson M."/>
        </authorList>
    </citation>
    <scope>NUCLEOTIDE SEQUENCE</scope>
    <source>
        <strain evidence="2">MM171A01738</strain>
    </source>
</reference>